<name>A0A6G7B8D3_9LACO</name>
<protein>
    <recommendedName>
        <fullName evidence="4">YbbR-like domain-containing protein</fullName>
    </recommendedName>
</protein>
<dbReference type="PANTHER" id="PTHR37804:SF1">
    <property type="entry name" value="CDAA REGULATORY PROTEIN CDAR"/>
    <property type="match status" value="1"/>
</dbReference>
<dbReference type="RefSeq" id="WP_006729027.1">
    <property type="nucleotide sequence ID" value="NZ_CP045664.1"/>
</dbReference>
<keyword evidence="1" id="KW-0472">Membrane</keyword>
<dbReference type="InterPro" id="IPR053154">
    <property type="entry name" value="c-di-AMP_regulator"/>
</dbReference>
<sequence length="322" mass="36225">MNKFFDSKLFYKLLALIITILLTVYVSYNQVGFIPRGQRTRTLQTVTKTETLKLPLQISVNTDKYYVTGYPEKVKVNITGPSALVVSAINTKNFRAFIDLSELKIGKHQVPIRVSGLSNQLSYKISPKKIVVDIQERKTRTLPIKIRYNSDVLSKEYFVYAPYCKPSMVEVTGEKSEVNHISKIIANVDIRKKTIHSFDSEVMLVAVDASGKQLNVVIQPETTHVYIPIRKSKKRVRLNITSHNAASNRMYSLTSSIKKVTLYGAASTLKDIVQLDVDVNLAGIVHNTSKKVRLKLPKGVVKADPSDIWVKIEMADISAIKN</sequence>
<proteinExistence type="predicted"/>
<feature type="transmembrane region" description="Helical" evidence="1">
    <location>
        <begin position="9"/>
        <end position="28"/>
    </location>
</feature>
<dbReference type="InterPro" id="IPR012505">
    <property type="entry name" value="YbbR"/>
</dbReference>
<dbReference type="EMBL" id="CP049228">
    <property type="protein sequence ID" value="QIH23546.1"/>
    <property type="molecule type" value="Genomic_DNA"/>
</dbReference>
<keyword evidence="1" id="KW-0812">Transmembrane</keyword>
<keyword evidence="1" id="KW-1133">Transmembrane helix</keyword>
<evidence type="ECO:0000313" key="3">
    <source>
        <dbReference type="Proteomes" id="UP000501676"/>
    </source>
</evidence>
<accession>A0A6G7B8D3</accession>
<dbReference type="Proteomes" id="UP000501676">
    <property type="component" value="Chromosome"/>
</dbReference>
<dbReference type="Gene3D" id="2.170.120.30">
    <property type="match status" value="1"/>
</dbReference>
<dbReference type="AlphaFoldDB" id="A0A6G7B8D3"/>
<evidence type="ECO:0000256" key="1">
    <source>
        <dbReference type="SAM" id="Phobius"/>
    </source>
</evidence>
<gene>
    <name evidence="2" type="ORF">G6Z83_02165</name>
</gene>
<dbReference type="GeneID" id="93221219"/>
<evidence type="ECO:0008006" key="4">
    <source>
        <dbReference type="Google" id="ProtNLM"/>
    </source>
</evidence>
<organism evidence="2 3">
    <name type="scientific">Lactobacillus iners</name>
    <dbReference type="NCBI Taxonomy" id="147802"/>
    <lineage>
        <taxon>Bacteria</taxon>
        <taxon>Bacillati</taxon>
        <taxon>Bacillota</taxon>
        <taxon>Bacilli</taxon>
        <taxon>Lactobacillales</taxon>
        <taxon>Lactobacillaceae</taxon>
        <taxon>Lactobacillus</taxon>
    </lineage>
</organism>
<dbReference type="Pfam" id="PF07949">
    <property type="entry name" value="YbbR"/>
    <property type="match status" value="3"/>
</dbReference>
<evidence type="ECO:0000313" key="2">
    <source>
        <dbReference type="EMBL" id="QIH23546.1"/>
    </source>
</evidence>
<dbReference type="PANTHER" id="PTHR37804">
    <property type="entry name" value="CDAA REGULATORY PROTEIN CDAR"/>
    <property type="match status" value="1"/>
</dbReference>
<reference evidence="2 3" key="1">
    <citation type="submission" date="2020-02" db="EMBL/GenBank/DDBJ databases">
        <title>Complete genome sequences of six Lactobacillus iners strains isolated from the human vagina.</title>
        <authorList>
            <person name="France M.T."/>
            <person name="Rutt L."/>
            <person name="Narina S."/>
            <person name="Arbaugh S."/>
            <person name="Humphrys M.S."/>
            <person name="Ma B."/>
            <person name="Hayward M.R."/>
            <person name="Relman D."/>
            <person name="Kwon D.S."/>
            <person name="Ravel J."/>
        </authorList>
    </citation>
    <scope>NUCLEOTIDE SEQUENCE [LARGE SCALE GENOMIC DNA]</scope>
    <source>
        <strain evidence="2 3">C0210C1</strain>
    </source>
</reference>
<dbReference type="Gene3D" id="2.170.120.40">
    <property type="entry name" value="YbbR-like domain"/>
    <property type="match status" value="2"/>
</dbReference>